<dbReference type="EMBL" id="ALWB01000010">
    <property type="protein sequence ID" value="ELS34435.1"/>
    <property type="molecule type" value="Genomic_DNA"/>
</dbReference>
<comment type="caution">
    <text evidence="1">The sequence shown here is derived from an EMBL/GenBank/DDBJ whole genome shotgun (WGS) entry which is preliminary data.</text>
</comment>
<keyword evidence="2" id="KW-1185">Reference proteome</keyword>
<accession>L8N6U9</accession>
<dbReference type="Proteomes" id="UP000011201">
    <property type="component" value="Unassembled WGS sequence"/>
</dbReference>
<organism evidence="1 2">
    <name type="scientific">Pseudanabaena biceps PCC 7429</name>
    <dbReference type="NCBI Taxonomy" id="927668"/>
    <lineage>
        <taxon>Bacteria</taxon>
        <taxon>Bacillati</taxon>
        <taxon>Cyanobacteriota</taxon>
        <taxon>Cyanophyceae</taxon>
        <taxon>Pseudanabaenales</taxon>
        <taxon>Pseudanabaenaceae</taxon>
        <taxon>Pseudanabaena</taxon>
    </lineage>
</organism>
<reference evidence="1 2" key="1">
    <citation type="journal article" date="2013" name="Proc. Natl. Acad. Sci. U.S.A.">
        <title>Improving the coverage of the cyanobacterial phylum using diversity-driven genome sequencing.</title>
        <authorList>
            <person name="Shih P.M."/>
            <person name="Wu D."/>
            <person name="Latifi A."/>
            <person name="Axen S.D."/>
            <person name="Fewer D.P."/>
            <person name="Talla E."/>
            <person name="Calteau A."/>
            <person name="Cai F."/>
            <person name="Tandeau de Marsac N."/>
            <person name="Rippka R."/>
            <person name="Herdman M."/>
            <person name="Sivonen K."/>
            <person name="Coursin T."/>
            <person name="Laurent T."/>
            <person name="Goodwin L."/>
            <person name="Nolan M."/>
            <person name="Davenport K.W."/>
            <person name="Han C.S."/>
            <person name="Rubin E.M."/>
            <person name="Eisen J.A."/>
            <person name="Woyke T."/>
            <person name="Gugger M."/>
            <person name="Kerfeld C.A."/>
        </authorList>
    </citation>
    <scope>NUCLEOTIDE SEQUENCE [LARGE SCALE GENOMIC DNA]</scope>
    <source>
        <strain evidence="1 2">PCC 7429</strain>
    </source>
</reference>
<name>L8N6U9_9CYAN</name>
<dbReference type="PATRIC" id="fig|927668.3.peg.532"/>
<evidence type="ECO:0000313" key="2">
    <source>
        <dbReference type="Proteomes" id="UP000011201"/>
    </source>
</evidence>
<evidence type="ECO:0000313" key="1">
    <source>
        <dbReference type="EMBL" id="ELS34435.1"/>
    </source>
</evidence>
<dbReference type="AlphaFoldDB" id="L8N6U9"/>
<proteinExistence type="predicted"/>
<protein>
    <submittedName>
        <fullName evidence="1">Uncharacterized protein</fullName>
    </submittedName>
</protein>
<sequence>MIEMLWVHNLKEAESESIRRTGLGERWANRHSACPFGICLRSVTANNRTVPFSHWAYRPPYLPETMSIAVGTNSNLLNEPLLFQTPFGKRPDQYPLEKAQPLEHRNGLREITRLEMVSPTANNISPEFQAVINSNILTIREGKDYCMEIGFDGELQGNQLDFCPELPIRVFW</sequence>
<gene>
    <name evidence="1" type="ORF">Pse7429DRAFT_0522</name>
</gene>